<reference evidence="2" key="1">
    <citation type="submission" date="2020-07" db="EMBL/GenBank/DDBJ databases">
        <authorList>
            <person name="Lin J."/>
        </authorList>
    </citation>
    <scope>NUCLEOTIDE SEQUENCE</scope>
</reference>
<dbReference type="PANTHER" id="PTHR43321:SF13">
    <property type="entry name" value="GLUTAMATE DECARBOXYLASE"/>
    <property type="match status" value="1"/>
</dbReference>
<organism evidence="2">
    <name type="scientific">Ananas comosus var. bracteatus</name>
    <name type="common">red pineapple</name>
    <dbReference type="NCBI Taxonomy" id="296719"/>
    <lineage>
        <taxon>Eukaryota</taxon>
        <taxon>Viridiplantae</taxon>
        <taxon>Streptophyta</taxon>
        <taxon>Embryophyta</taxon>
        <taxon>Tracheophyta</taxon>
        <taxon>Spermatophyta</taxon>
        <taxon>Magnoliopsida</taxon>
        <taxon>Liliopsida</taxon>
        <taxon>Poales</taxon>
        <taxon>Bromeliaceae</taxon>
        <taxon>Bromelioideae</taxon>
        <taxon>Ananas</taxon>
    </lineage>
</organism>
<protein>
    <submittedName>
        <fullName evidence="2">Uncharacterized protein</fullName>
    </submittedName>
</protein>
<name>A0A6V7P5Q6_ANACO</name>
<dbReference type="InterPro" id="IPR015421">
    <property type="entry name" value="PyrdxlP-dep_Trfase_major"/>
</dbReference>
<dbReference type="AlphaFoldDB" id="A0A6V7P5Q6"/>
<dbReference type="Gene3D" id="3.40.640.10">
    <property type="entry name" value="Type I PLP-dependent aspartate aminotransferase-like (Major domain)"/>
    <property type="match status" value="1"/>
</dbReference>
<dbReference type="SUPFAM" id="SSF53383">
    <property type="entry name" value="PLP-dependent transferases"/>
    <property type="match status" value="1"/>
</dbReference>
<dbReference type="Gene3D" id="3.90.1150.160">
    <property type="match status" value="1"/>
</dbReference>
<dbReference type="GO" id="GO:0006538">
    <property type="term" value="P:L-glutamate catabolic process"/>
    <property type="evidence" value="ECO:0007669"/>
    <property type="project" value="TreeGrafter"/>
</dbReference>
<dbReference type="InterPro" id="IPR015424">
    <property type="entry name" value="PyrdxlP-dep_Trfase"/>
</dbReference>
<evidence type="ECO:0000313" key="2">
    <source>
        <dbReference type="EMBL" id="CAD1826181.1"/>
    </source>
</evidence>
<dbReference type="EMBL" id="LR862145">
    <property type="protein sequence ID" value="CAD1826181.1"/>
    <property type="molecule type" value="Genomic_DNA"/>
</dbReference>
<dbReference type="PANTHER" id="PTHR43321">
    <property type="entry name" value="GLUTAMATE DECARBOXYLASE"/>
    <property type="match status" value="1"/>
</dbReference>
<proteinExistence type="inferred from homology"/>
<gene>
    <name evidence="2" type="ORF">CB5_LOCUS9392</name>
</gene>
<comment type="similarity">
    <text evidence="1">Belongs to the group II decarboxylase family.</text>
</comment>
<dbReference type="GO" id="GO:0030170">
    <property type="term" value="F:pyridoxal phosphate binding"/>
    <property type="evidence" value="ECO:0007669"/>
    <property type="project" value="InterPro"/>
</dbReference>
<accession>A0A6V7P5Q6</accession>
<dbReference type="InterPro" id="IPR010107">
    <property type="entry name" value="Glutamate_decarboxylase"/>
</dbReference>
<evidence type="ECO:0000256" key="1">
    <source>
        <dbReference type="ARBA" id="ARBA00009533"/>
    </source>
</evidence>
<sequence>MRFSTIILVKSINVNGHKSCLVCVGTGWVVWRGKEDLPDELIIFRTYHIIAQYYQFLLLGLEGYKKAMKWMDKARLLRKDLKEIRKLEIVSTRRGLPLVVFSLINKNKGKASVLPEALQKFGWKVPAYTLPIDGHDEAVHRVVFREDFGRALVEKFLSHIVLALKELGDNIGASKT</sequence>
<dbReference type="GO" id="GO:0005829">
    <property type="term" value="C:cytosol"/>
    <property type="evidence" value="ECO:0007669"/>
    <property type="project" value="TreeGrafter"/>
</dbReference>
<dbReference type="GO" id="GO:0004351">
    <property type="term" value="F:glutamate decarboxylase activity"/>
    <property type="evidence" value="ECO:0007669"/>
    <property type="project" value="InterPro"/>
</dbReference>